<proteinExistence type="predicted"/>
<keyword evidence="4" id="KW-0067">ATP-binding</keyword>
<organism evidence="8 9">
    <name type="scientific">Thermomonospora echinospora</name>
    <dbReference type="NCBI Taxonomy" id="1992"/>
    <lineage>
        <taxon>Bacteria</taxon>
        <taxon>Bacillati</taxon>
        <taxon>Actinomycetota</taxon>
        <taxon>Actinomycetes</taxon>
        <taxon>Streptosporangiales</taxon>
        <taxon>Thermomonosporaceae</taxon>
        <taxon>Thermomonospora</taxon>
    </lineage>
</organism>
<evidence type="ECO:0000256" key="6">
    <source>
        <dbReference type="SAM" id="Phobius"/>
    </source>
</evidence>
<gene>
    <name evidence="8" type="ORF">SAMN04489712_10297</name>
</gene>
<dbReference type="RefSeq" id="WP_103936406.1">
    <property type="nucleotide sequence ID" value="NZ_FNVO01000002.1"/>
</dbReference>
<keyword evidence="1" id="KW-0808">Transferase</keyword>
<evidence type="ECO:0000256" key="2">
    <source>
        <dbReference type="ARBA" id="ARBA00022741"/>
    </source>
</evidence>
<keyword evidence="3 8" id="KW-0418">Kinase</keyword>
<dbReference type="SUPFAM" id="SSF56112">
    <property type="entry name" value="Protein kinase-like (PK-like)"/>
    <property type="match status" value="1"/>
</dbReference>
<dbReference type="InterPro" id="IPR011009">
    <property type="entry name" value="Kinase-like_dom_sf"/>
</dbReference>
<keyword evidence="2" id="KW-0547">Nucleotide-binding</keyword>
<dbReference type="CDD" id="cd14014">
    <property type="entry name" value="STKc_PknB_like"/>
    <property type="match status" value="1"/>
</dbReference>
<keyword evidence="6" id="KW-0472">Membrane</keyword>
<dbReference type="EMBL" id="FNVO01000002">
    <property type="protein sequence ID" value="SEF80345.1"/>
    <property type="molecule type" value="Genomic_DNA"/>
</dbReference>
<feature type="compositionally biased region" description="Low complexity" evidence="5">
    <location>
        <begin position="371"/>
        <end position="382"/>
    </location>
</feature>
<feature type="domain" description="Protein kinase" evidence="7">
    <location>
        <begin position="18"/>
        <end position="289"/>
    </location>
</feature>
<evidence type="ECO:0000313" key="9">
    <source>
        <dbReference type="Proteomes" id="UP000236723"/>
    </source>
</evidence>
<keyword evidence="6" id="KW-0812">Transmembrane</keyword>
<keyword evidence="9" id="KW-1185">Reference proteome</keyword>
<dbReference type="GO" id="GO:0004674">
    <property type="term" value="F:protein serine/threonine kinase activity"/>
    <property type="evidence" value="ECO:0007669"/>
    <property type="project" value="UniProtKB-KW"/>
</dbReference>
<dbReference type="Gene3D" id="3.30.200.20">
    <property type="entry name" value="Phosphorylase Kinase, domain 1"/>
    <property type="match status" value="1"/>
</dbReference>
<feature type="compositionally biased region" description="Pro residues" evidence="5">
    <location>
        <begin position="304"/>
        <end position="319"/>
    </location>
</feature>
<dbReference type="Gene3D" id="1.10.510.10">
    <property type="entry name" value="Transferase(Phosphotransferase) domain 1"/>
    <property type="match status" value="1"/>
</dbReference>
<keyword evidence="6" id="KW-1133">Transmembrane helix</keyword>
<feature type="transmembrane region" description="Helical" evidence="6">
    <location>
        <begin position="392"/>
        <end position="412"/>
    </location>
</feature>
<dbReference type="Proteomes" id="UP000236723">
    <property type="component" value="Unassembled WGS sequence"/>
</dbReference>
<dbReference type="PANTHER" id="PTHR43289">
    <property type="entry name" value="MITOGEN-ACTIVATED PROTEIN KINASE KINASE KINASE 20-RELATED"/>
    <property type="match status" value="1"/>
</dbReference>
<dbReference type="InterPro" id="IPR008271">
    <property type="entry name" value="Ser/Thr_kinase_AS"/>
</dbReference>
<dbReference type="PANTHER" id="PTHR43289:SF34">
    <property type="entry name" value="SERINE_THREONINE-PROTEIN KINASE YBDM-RELATED"/>
    <property type="match status" value="1"/>
</dbReference>
<feature type="region of interest" description="Disordered" evidence="5">
    <location>
        <begin position="298"/>
        <end position="388"/>
    </location>
</feature>
<evidence type="ECO:0000256" key="4">
    <source>
        <dbReference type="ARBA" id="ARBA00022840"/>
    </source>
</evidence>
<dbReference type="PROSITE" id="PS50011">
    <property type="entry name" value="PROTEIN_KINASE_DOM"/>
    <property type="match status" value="1"/>
</dbReference>
<evidence type="ECO:0000313" key="8">
    <source>
        <dbReference type="EMBL" id="SEF80345.1"/>
    </source>
</evidence>
<protein>
    <submittedName>
        <fullName evidence="8">Serine/threonine protein kinase</fullName>
    </submittedName>
</protein>
<sequence length="523" mass="55158">MPVLPLDEGHDPREVGPYRLLGRLGEGGQGVVYLGEAPDGRQVAVKTLKLDGLPPGADAEARRRLAKEVEAAMRVEPFCTARVLDFSVEGPLPYVVGEYVPGPSLFERVDEQGPLHEDALIRLIIQSVSGLTAIHDAGIVHRDLKPSNLLMGPDGARVVDFGIARLAEARTRTGRLIGTPSYFSPEQLEGRPATTASDVFAWAGTMVFAATGRAPFGYADYDHEMPALFRRILEDEPDLGGVPERVLPLLRLCLDKDPANRPVAWSILEWLLKRPAPRTPTPVPADPFTADAFRLLDRVAPSGPSGPPIRLPPPGPPPVGVRTVPPAEPDTVPPAEGDPVPPIGHEPAPLTERGHVPAANEPGRPVNEPDPTTGHGSSTSQQGGPGRPVRRWWPVAAVLALVVAGAGGWLLLGRGGEAETRIPERFAGTWQGQVAESDGYRNRPATVTLSLPEGGRTGALAGGLCAGQVALSALGQDRITLEFTSGSCVNGTVVATLDGDRLDYDLRGGGSATGHGTLGRSAT</sequence>
<evidence type="ECO:0000256" key="1">
    <source>
        <dbReference type="ARBA" id="ARBA00022679"/>
    </source>
</evidence>
<keyword evidence="8" id="KW-0723">Serine/threonine-protein kinase</keyword>
<accession>A0A1H5UZ17</accession>
<dbReference type="PROSITE" id="PS00108">
    <property type="entry name" value="PROTEIN_KINASE_ST"/>
    <property type="match status" value="1"/>
</dbReference>
<dbReference type="SMART" id="SM00220">
    <property type="entry name" value="S_TKc"/>
    <property type="match status" value="1"/>
</dbReference>
<reference evidence="9" key="1">
    <citation type="submission" date="2016-10" db="EMBL/GenBank/DDBJ databases">
        <authorList>
            <person name="Varghese N."/>
            <person name="Submissions S."/>
        </authorList>
    </citation>
    <scope>NUCLEOTIDE SEQUENCE [LARGE SCALE GENOMIC DNA]</scope>
    <source>
        <strain evidence="9">DSM 43163</strain>
    </source>
</reference>
<dbReference type="OrthoDB" id="3915799at2"/>
<dbReference type="GO" id="GO:0005524">
    <property type="term" value="F:ATP binding"/>
    <property type="evidence" value="ECO:0007669"/>
    <property type="project" value="UniProtKB-KW"/>
</dbReference>
<dbReference type="InterPro" id="IPR000719">
    <property type="entry name" value="Prot_kinase_dom"/>
</dbReference>
<evidence type="ECO:0000256" key="3">
    <source>
        <dbReference type="ARBA" id="ARBA00022777"/>
    </source>
</evidence>
<dbReference type="Pfam" id="PF00069">
    <property type="entry name" value="Pkinase"/>
    <property type="match status" value="1"/>
</dbReference>
<name>A0A1H5UZ17_9ACTN</name>
<evidence type="ECO:0000256" key="5">
    <source>
        <dbReference type="SAM" id="MobiDB-lite"/>
    </source>
</evidence>
<dbReference type="AlphaFoldDB" id="A0A1H5UZ17"/>
<evidence type="ECO:0000259" key="7">
    <source>
        <dbReference type="PROSITE" id="PS50011"/>
    </source>
</evidence>